<dbReference type="Proteomes" id="UP001164746">
    <property type="component" value="Chromosome 1"/>
</dbReference>
<protein>
    <submittedName>
        <fullName evidence="2">Uncharacterized protein</fullName>
    </submittedName>
</protein>
<accession>A0ABY7D922</accession>
<keyword evidence="3" id="KW-1185">Reference proteome</keyword>
<reference evidence="2" key="1">
    <citation type="submission" date="2022-11" db="EMBL/GenBank/DDBJ databases">
        <title>Centuries of genome instability and evolution in soft-shell clam transmissible cancer (bioRxiv).</title>
        <authorList>
            <person name="Hart S.F.M."/>
            <person name="Yonemitsu M.A."/>
            <person name="Giersch R.M."/>
            <person name="Beal B.F."/>
            <person name="Arriagada G."/>
            <person name="Davis B.W."/>
            <person name="Ostrander E.A."/>
            <person name="Goff S.P."/>
            <person name="Metzger M.J."/>
        </authorList>
    </citation>
    <scope>NUCLEOTIDE SEQUENCE</scope>
    <source>
        <strain evidence="2">MELC-2E11</strain>
        <tissue evidence="2">Siphon/mantle</tissue>
    </source>
</reference>
<dbReference type="EMBL" id="CP111012">
    <property type="protein sequence ID" value="WAQ93443.1"/>
    <property type="molecule type" value="Genomic_DNA"/>
</dbReference>
<proteinExistence type="predicted"/>
<evidence type="ECO:0000313" key="2">
    <source>
        <dbReference type="EMBL" id="WAQ93443.1"/>
    </source>
</evidence>
<feature type="region of interest" description="Disordered" evidence="1">
    <location>
        <begin position="1"/>
        <end position="24"/>
    </location>
</feature>
<organism evidence="2 3">
    <name type="scientific">Mya arenaria</name>
    <name type="common">Soft-shell clam</name>
    <dbReference type="NCBI Taxonomy" id="6604"/>
    <lineage>
        <taxon>Eukaryota</taxon>
        <taxon>Metazoa</taxon>
        <taxon>Spiralia</taxon>
        <taxon>Lophotrochozoa</taxon>
        <taxon>Mollusca</taxon>
        <taxon>Bivalvia</taxon>
        <taxon>Autobranchia</taxon>
        <taxon>Heteroconchia</taxon>
        <taxon>Euheterodonta</taxon>
        <taxon>Imparidentia</taxon>
        <taxon>Neoheterodontei</taxon>
        <taxon>Myida</taxon>
        <taxon>Myoidea</taxon>
        <taxon>Myidae</taxon>
        <taxon>Mya</taxon>
    </lineage>
</organism>
<evidence type="ECO:0000256" key="1">
    <source>
        <dbReference type="SAM" id="MobiDB-lite"/>
    </source>
</evidence>
<name>A0ABY7D922_MYAAR</name>
<gene>
    <name evidence="2" type="ORF">MAR_005914</name>
</gene>
<evidence type="ECO:0000313" key="3">
    <source>
        <dbReference type="Proteomes" id="UP001164746"/>
    </source>
</evidence>
<sequence>MTTMYSTPKPPFTPPKVTEQSPRTNTMGLPPTTHHGHITHTQGGPSIAPCLTRRSRRINRDQPDSGRGDIEKMTAHEQNVFRPEGRIKGIEFVTVEGTASNSSGDTLSCSNNNGFECLMTTTFQFRAMTTRFDTTVTAKVFT</sequence>